<dbReference type="Gene3D" id="2.60.40.1180">
    <property type="entry name" value="Golgi alpha-mannosidase II"/>
    <property type="match status" value="1"/>
</dbReference>
<evidence type="ECO:0000313" key="3">
    <source>
        <dbReference type="Proteomes" id="UP001597425"/>
    </source>
</evidence>
<dbReference type="SUPFAM" id="SSF51445">
    <property type="entry name" value="(Trans)glycosidases"/>
    <property type="match status" value="1"/>
</dbReference>
<evidence type="ECO:0000313" key="2">
    <source>
        <dbReference type="EMBL" id="MFD2309395.1"/>
    </source>
</evidence>
<dbReference type="PROSITE" id="PS51257">
    <property type="entry name" value="PROKAR_LIPOPROTEIN"/>
    <property type="match status" value="1"/>
</dbReference>
<dbReference type="PANTHER" id="PTHR10357">
    <property type="entry name" value="ALPHA-AMYLASE FAMILY MEMBER"/>
    <property type="match status" value="1"/>
</dbReference>
<dbReference type="InterPro" id="IPR013780">
    <property type="entry name" value="Glyco_hydro_b"/>
</dbReference>
<dbReference type="SUPFAM" id="SSF51011">
    <property type="entry name" value="Glycosyl hydrolase domain"/>
    <property type="match status" value="1"/>
</dbReference>
<dbReference type="Proteomes" id="UP001597425">
    <property type="component" value="Unassembled WGS sequence"/>
</dbReference>
<dbReference type="Gene3D" id="3.20.20.80">
    <property type="entry name" value="Glycosidases"/>
    <property type="match status" value="2"/>
</dbReference>
<accession>A0ABW5EAH0</accession>
<proteinExistence type="predicted"/>
<dbReference type="CDD" id="cd11349">
    <property type="entry name" value="AmyAc_3"/>
    <property type="match status" value="1"/>
</dbReference>
<organism evidence="2 3">
    <name type="scientific">Microbulbifer halophilus</name>
    <dbReference type="NCBI Taxonomy" id="453963"/>
    <lineage>
        <taxon>Bacteria</taxon>
        <taxon>Pseudomonadati</taxon>
        <taxon>Pseudomonadota</taxon>
        <taxon>Gammaproteobacteria</taxon>
        <taxon>Cellvibrionales</taxon>
        <taxon>Microbulbiferaceae</taxon>
        <taxon>Microbulbifer</taxon>
    </lineage>
</organism>
<dbReference type="InterPro" id="IPR017853">
    <property type="entry name" value="GH"/>
</dbReference>
<dbReference type="Pfam" id="PF00128">
    <property type="entry name" value="Alpha-amylase"/>
    <property type="match status" value="2"/>
</dbReference>
<dbReference type="RefSeq" id="WP_265720873.1">
    <property type="nucleotide sequence ID" value="NZ_JAPIVK010000006.1"/>
</dbReference>
<sequence length="614" mass="69230">MKKFPPLIAALLTIATGCTEKATEAAELEPGTPGEKPIIYQTLPRLFGNTNPANKPWGTIEENGTGKFNDFTPEVLADIRELGANYIWYTGSLHHALVGDYTQYGISNDDPDVIKGRAGSPYAIKDYYSVNPDLAEDPAKRLDEFRALIRRSHAQGLKVIIDIVPNHVARAYESLDKPEGVRDFGATDDTSLTYARDNSFYYVVGEDFKVPESDDYRPLGGEPHPLADGEFEESPAKWTGNGARAAQPDIDDWYETVKINFGVRPDGSKDFPELSAAFAQKDYRVHAEFWSDKDVPDSWEKLRDITHYWLDFGVDGFRYDMAGMVPVEFWSYLNSSIKMEKPDTLLLAEIYTPERYRDYIRQGKMDYLYDKVGSYDAIRAVLEGEGSTDTVAEVQRSLQDIAPHMLRFMENHDEQRIASPEFAGSAGAGKPAMLVSATVSAAPTLVYFGQELGEPARRDAGFGKASRTTIFDYWSVPSVRRWLQGESTAEEKQLRDFYSRLLNFSASSSALRGQYFDLHRYNREHSDGYGGQQFAFARWAGDEKLMVIANFGDREKALTLRLPPALMQQWQLEEGRYALTDQLDTATAELLFDEEEGKIELRLAPQSGHIFRLQ</sequence>
<keyword evidence="3" id="KW-1185">Reference proteome</keyword>
<reference evidence="3" key="1">
    <citation type="journal article" date="2019" name="Int. J. Syst. Evol. Microbiol.">
        <title>The Global Catalogue of Microorganisms (GCM) 10K type strain sequencing project: providing services to taxonomists for standard genome sequencing and annotation.</title>
        <authorList>
            <consortium name="The Broad Institute Genomics Platform"/>
            <consortium name="The Broad Institute Genome Sequencing Center for Infectious Disease"/>
            <person name="Wu L."/>
            <person name="Ma J."/>
        </authorList>
    </citation>
    <scope>NUCLEOTIDE SEQUENCE [LARGE SCALE GENOMIC DNA]</scope>
    <source>
        <strain evidence="3">KCTC 12848</strain>
    </source>
</reference>
<name>A0ABW5EAH0_9GAMM</name>
<dbReference type="SMART" id="SM00642">
    <property type="entry name" value="Aamy"/>
    <property type="match status" value="1"/>
</dbReference>
<comment type="caution">
    <text evidence="2">The sequence shown here is derived from an EMBL/GenBank/DDBJ whole genome shotgun (WGS) entry which is preliminary data.</text>
</comment>
<dbReference type="InterPro" id="IPR006047">
    <property type="entry name" value="GH13_cat_dom"/>
</dbReference>
<dbReference type="PANTHER" id="PTHR10357:SF205">
    <property type="entry name" value="O-GLYCOSYL HYDROLASE FAMILY 13"/>
    <property type="match status" value="1"/>
</dbReference>
<evidence type="ECO:0000259" key="1">
    <source>
        <dbReference type="SMART" id="SM00642"/>
    </source>
</evidence>
<feature type="domain" description="Glycosyl hydrolase family 13 catalytic" evidence="1">
    <location>
        <begin position="41"/>
        <end position="505"/>
    </location>
</feature>
<gene>
    <name evidence="2" type="ORF">ACFSKX_03110</name>
</gene>
<protein>
    <submittedName>
        <fullName evidence="2">Alpha-amylase family protein</fullName>
    </submittedName>
</protein>
<dbReference type="EMBL" id="JBHUJD010000003">
    <property type="protein sequence ID" value="MFD2309395.1"/>
    <property type="molecule type" value="Genomic_DNA"/>
</dbReference>